<name>S3E0R8_GLAL2</name>
<protein>
    <recommendedName>
        <fullName evidence="2">2EXR domain-containing protein</fullName>
    </recommendedName>
</protein>
<evidence type="ECO:0000256" key="1">
    <source>
        <dbReference type="SAM" id="MobiDB-lite"/>
    </source>
</evidence>
<dbReference type="PANTHER" id="PTHR35910:SF6">
    <property type="entry name" value="2EXR DOMAIN-CONTAINING PROTEIN"/>
    <property type="match status" value="1"/>
</dbReference>
<evidence type="ECO:0000313" key="4">
    <source>
        <dbReference type="Proteomes" id="UP000016922"/>
    </source>
</evidence>
<dbReference type="EMBL" id="KE145360">
    <property type="protein sequence ID" value="EPE32118.1"/>
    <property type="molecule type" value="Genomic_DNA"/>
</dbReference>
<dbReference type="RefSeq" id="XP_008081173.1">
    <property type="nucleotide sequence ID" value="XM_008082982.1"/>
</dbReference>
<gene>
    <name evidence="3" type="ORF">GLAREA_12200</name>
</gene>
<dbReference type="OrthoDB" id="3513892at2759"/>
<keyword evidence="4" id="KW-1185">Reference proteome</keyword>
<dbReference type="Pfam" id="PF20150">
    <property type="entry name" value="2EXR"/>
    <property type="match status" value="1"/>
</dbReference>
<reference evidence="3 4" key="1">
    <citation type="journal article" date="2013" name="BMC Genomics">
        <title>Genomics-driven discovery of the pneumocandin biosynthetic gene cluster in the fungus Glarea lozoyensis.</title>
        <authorList>
            <person name="Chen L."/>
            <person name="Yue Q."/>
            <person name="Zhang X."/>
            <person name="Xiang M."/>
            <person name="Wang C."/>
            <person name="Li S."/>
            <person name="Che Y."/>
            <person name="Ortiz-Lopez F.J."/>
            <person name="Bills G.F."/>
            <person name="Liu X."/>
            <person name="An Z."/>
        </authorList>
    </citation>
    <scope>NUCLEOTIDE SEQUENCE [LARGE SCALE GENOMIC DNA]</scope>
    <source>
        <strain evidence="4">ATCC 20868 / MF5171</strain>
    </source>
</reference>
<dbReference type="GeneID" id="19471241"/>
<evidence type="ECO:0000313" key="3">
    <source>
        <dbReference type="EMBL" id="EPE32118.1"/>
    </source>
</evidence>
<evidence type="ECO:0000259" key="2">
    <source>
        <dbReference type="Pfam" id="PF20150"/>
    </source>
</evidence>
<accession>S3E0R8</accession>
<feature type="domain" description="2EXR" evidence="2">
    <location>
        <begin position="103"/>
        <end position="174"/>
    </location>
</feature>
<feature type="compositionally biased region" description="Polar residues" evidence="1">
    <location>
        <begin position="23"/>
        <end position="36"/>
    </location>
</feature>
<dbReference type="Proteomes" id="UP000016922">
    <property type="component" value="Unassembled WGS sequence"/>
</dbReference>
<sequence length="434" mass="49641">MSTLCVCASCTAARQSGRAPRNTPGNANTDSTANSNPGLIRPLPPPRGLPNTSSLSQNVRPPPVPDLHARLGWTPTHSSLINRRNPDPIPRTYLNPLTSTTSFPNFLKLPIELRVRIWAFSTPSPRVIELRTWKSTQSLSPLKISAGPHSVPSILHACRESRAEGLRIYQLEEIGISQWKNYHSSKTYIPWRYHPANKHADPEYQVSGTYPRIWRRGCCPRDHFTRSRTPTDLVMPYAPQRIYLDYTRDIIYLGPDFSPHFLHEFLVSPSRFLEISKIHYLALDRKQWIHSNQEALRNNLYTLRSRPIKQIYIVPDDCEGFLEDRWYYGKHALTFKDPALHYQFTPIGTTGIAKTAAENLQDWVDRVWPSKSRAGSNSRDTTLQDGIPPKICIKSVRRAGMSMSDYKEGVMKIQRAFGGMEAWRTWSPAEELQR</sequence>
<dbReference type="AlphaFoldDB" id="S3E0R8"/>
<dbReference type="HOGENOM" id="CLU_631686_0_0_1"/>
<proteinExistence type="predicted"/>
<dbReference type="KEGG" id="glz:GLAREA_12200"/>
<feature type="region of interest" description="Disordered" evidence="1">
    <location>
        <begin position="15"/>
        <end position="63"/>
    </location>
</feature>
<dbReference type="PANTHER" id="PTHR35910">
    <property type="entry name" value="2EXR DOMAIN-CONTAINING PROTEIN"/>
    <property type="match status" value="1"/>
</dbReference>
<dbReference type="InterPro" id="IPR045518">
    <property type="entry name" value="2EXR"/>
</dbReference>
<organism evidence="3 4">
    <name type="scientific">Glarea lozoyensis (strain ATCC 20868 / MF5171)</name>
    <dbReference type="NCBI Taxonomy" id="1116229"/>
    <lineage>
        <taxon>Eukaryota</taxon>
        <taxon>Fungi</taxon>
        <taxon>Dikarya</taxon>
        <taxon>Ascomycota</taxon>
        <taxon>Pezizomycotina</taxon>
        <taxon>Leotiomycetes</taxon>
        <taxon>Helotiales</taxon>
        <taxon>Helotiaceae</taxon>
        <taxon>Glarea</taxon>
    </lineage>
</organism>